<dbReference type="GO" id="GO:0031573">
    <property type="term" value="P:mitotic intra-S DNA damage checkpoint signaling"/>
    <property type="evidence" value="ECO:0007669"/>
    <property type="project" value="TreeGrafter"/>
</dbReference>
<dbReference type="PANTHER" id="PTHR13451:SF0">
    <property type="entry name" value="CROSSOVER JUNCTION ENDONUCLEASE MUS81"/>
    <property type="match status" value="1"/>
</dbReference>
<dbReference type="Pfam" id="PF02732">
    <property type="entry name" value="ERCC4"/>
    <property type="match status" value="1"/>
</dbReference>
<dbReference type="InterPro" id="IPR042530">
    <property type="entry name" value="EME1/EME2_C"/>
</dbReference>
<keyword evidence="6 13" id="KW-0255">Endonuclease</keyword>
<dbReference type="SUPFAM" id="SSF52980">
    <property type="entry name" value="Restriction endonuclease-like"/>
    <property type="match status" value="1"/>
</dbReference>
<comment type="similarity">
    <text evidence="3 13">Belongs to the XPF family.</text>
</comment>
<keyword evidence="17" id="KW-1185">Reference proteome</keyword>
<dbReference type="EMBL" id="FZQP02005933">
    <property type="protein sequence ID" value="VVD02269.1"/>
    <property type="molecule type" value="Genomic_DNA"/>
</dbReference>
<dbReference type="InterPro" id="IPR036388">
    <property type="entry name" value="WH-like_DNA-bd_sf"/>
</dbReference>
<dbReference type="Pfam" id="PF21136">
    <property type="entry name" value="WHD_MUS81"/>
    <property type="match status" value="1"/>
</dbReference>
<dbReference type="Gene3D" id="1.10.150.110">
    <property type="entry name" value="DNA polymerase beta, N-terminal domain-like"/>
    <property type="match status" value="1"/>
</dbReference>
<feature type="coiled-coil region" evidence="14">
    <location>
        <begin position="21"/>
        <end position="48"/>
    </location>
</feature>
<dbReference type="GO" id="GO:0048257">
    <property type="term" value="F:3'-flap endonuclease activity"/>
    <property type="evidence" value="ECO:0007669"/>
    <property type="project" value="TreeGrafter"/>
</dbReference>
<keyword evidence="14" id="KW-0175">Coiled coil</keyword>
<dbReference type="GO" id="GO:0000727">
    <property type="term" value="P:double-strand break repair via break-induced replication"/>
    <property type="evidence" value="ECO:0007669"/>
    <property type="project" value="UniProtKB-UniRule"/>
</dbReference>
<evidence type="ECO:0000313" key="16">
    <source>
        <dbReference type="EMBL" id="VVD02269.1"/>
    </source>
</evidence>
<dbReference type="InterPro" id="IPR010996">
    <property type="entry name" value="HHH_MUS81"/>
</dbReference>
<dbReference type="PANTHER" id="PTHR13451">
    <property type="entry name" value="CLASS II CROSSOVER JUNCTION ENDONUCLEASE MUS81"/>
    <property type="match status" value="1"/>
</dbReference>
<dbReference type="Gene3D" id="1.10.10.10">
    <property type="entry name" value="Winged helix-like DNA-binding domain superfamily/Winged helix DNA-binding domain"/>
    <property type="match status" value="1"/>
</dbReference>
<dbReference type="InterPro" id="IPR006166">
    <property type="entry name" value="ERCC4_domain"/>
</dbReference>
<evidence type="ECO:0000259" key="15">
    <source>
        <dbReference type="SMART" id="SM00891"/>
    </source>
</evidence>
<reference evidence="16 17" key="1">
    <citation type="submission" date="2017-07" db="EMBL/GenBank/DDBJ databases">
        <authorList>
            <person name="Talla V."/>
            <person name="Backstrom N."/>
        </authorList>
    </citation>
    <scope>NUCLEOTIDE SEQUENCE [LARGE SCALE GENOMIC DNA]</scope>
</reference>
<accession>A0A5E4QW88</accession>
<keyword evidence="7 13" id="KW-0227">DNA damage</keyword>
<feature type="domain" description="ERCC4" evidence="15">
    <location>
        <begin position="281"/>
        <end position="376"/>
    </location>
</feature>
<proteinExistence type="inferred from homology"/>
<keyword evidence="11 13" id="KW-0234">DNA repair</keyword>
<dbReference type="FunFam" id="3.40.50.10130:FF:000003">
    <property type="entry name" value="Crossover junction endonuclease MUS81"/>
    <property type="match status" value="1"/>
</dbReference>
<evidence type="ECO:0000256" key="2">
    <source>
        <dbReference type="ARBA" id="ARBA00004123"/>
    </source>
</evidence>
<evidence type="ECO:0000256" key="7">
    <source>
        <dbReference type="ARBA" id="ARBA00022763"/>
    </source>
</evidence>
<evidence type="ECO:0000256" key="3">
    <source>
        <dbReference type="ARBA" id="ARBA00010015"/>
    </source>
</evidence>
<dbReference type="GO" id="GO:0008821">
    <property type="term" value="F:crossover junction DNA endonuclease activity"/>
    <property type="evidence" value="ECO:0007669"/>
    <property type="project" value="UniProtKB-UniRule"/>
</dbReference>
<dbReference type="InterPro" id="IPR027421">
    <property type="entry name" value="DNA_pol_lamdba_lyase_dom_sf"/>
</dbReference>
<protein>
    <recommendedName>
        <fullName evidence="13">Crossover junction endonuclease MUS81</fullName>
        <ecNumber evidence="13">3.1.22.-</ecNumber>
    </recommendedName>
</protein>
<dbReference type="Proteomes" id="UP000324832">
    <property type="component" value="Unassembled WGS sequence"/>
</dbReference>
<sequence>MFNLNGKRITFKRKRPNPLFEDFLEKLYEEAKAKRSKHEQVLKEALESLTKYPLPLKSGAECAILKGFNKKLCVFLDTCMSNRNVKKSHIHLSLSADDIEVASSSNNQVVNMVPEPVRREAHTSPNKMYKPGFKTGGYAILLGLLEHSKKSTSSISKDELIIIAQKYCEDIVQRTGRYSPWSNMGRLVEKGLVCRNRSKKTLYSLTEQGLKLANELWKENINQPLVNDIIFNDIDNVLNRETEIIVNSEVPQSIAKGCETNAVSVLNNELIDMPPGSYDVLLLIDKNENSGSSRKPDPFLVYPGLKYESRSLKVGDFTWIAKHKTRDWELVLPYIAERKRMDDLAASIKDGRFHEQKFRLRKCGLSNVIYLVESYDKNKHVGLPMPSLLQALANTRIQDGFKVFMTDSLGKSVRFLAMMTKRIEVECKGKTLKGVGEEPIDDLLMTFDYFNKASLKTKVLSVTDMFIKMLLQLKGMSVEKALAITSIYKTPKALFAAYDCCNDKEGGLLLANLKYGCLKRNLGPSVSKSVYQLFTLMNVD</sequence>
<keyword evidence="9 13" id="KW-0460">Magnesium</keyword>
<evidence type="ECO:0000256" key="14">
    <source>
        <dbReference type="SAM" id="Coils"/>
    </source>
</evidence>
<keyword evidence="8 13" id="KW-0378">Hydrolase</keyword>
<dbReference type="GO" id="GO:0046872">
    <property type="term" value="F:metal ion binding"/>
    <property type="evidence" value="ECO:0007669"/>
    <property type="project" value="UniProtKB-UniRule"/>
</dbReference>
<keyword evidence="5 13" id="KW-0479">Metal-binding</keyword>
<dbReference type="AlphaFoldDB" id="A0A5E4QW88"/>
<keyword evidence="12 13" id="KW-0539">Nucleus</keyword>
<keyword evidence="10 13" id="KW-0233">DNA recombination</keyword>
<dbReference type="GO" id="GO:0000712">
    <property type="term" value="P:resolution of meiotic recombination intermediates"/>
    <property type="evidence" value="ECO:0007669"/>
    <property type="project" value="TreeGrafter"/>
</dbReference>
<evidence type="ECO:0000256" key="4">
    <source>
        <dbReference type="ARBA" id="ARBA00022722"/>
    </source>
</evidence>
<evidence type="ECO:0000256" key="10">
    <source>
        <dbReference type="ARBA" id="ARBA00023172"/>
    </source>
</evidence>
<dbReference type="Gene3D" id="1.10.150.670">
    <property type="entry name" value="Crossover junction endonuclease EME1, DNA-binding domain"/>
    <property type="match status" value="1"/>
</dbReference>
<dbReference type="Pfam" id="PF14716">
    <property type="entry name" value="HHH_8"/>
    <property type="match status" value="1"/>
</dbReference>
<dbReference type="GO" id="GO:0005634">
    <property type="term" value="C:nucleus"/>
    <property type="evidence" value="ECO:0007669"/>
    <property type="project" value="UniProtKB-SubCell"/>
</dbReference>
<name>A0A5E4QW88_9NEOP</name>
<dbReference type="CDD" id="cd20074">
    <property type="entry name" value="XPF_nuclease_Mus81"/>
    <property type="match status" value="1"/>
</dbReference>
<evidence type="ECO:0000256" key="11">
    <source>
        <dbReference type="ARBA" id="ARBA00023204"/>
    </source>
</evidence>
<evidence type="ECO:0000313" key="17">
    <source>
        <dbReference type="Proteomes" id="UP000324832"/>
    </source>
</evidence>
<dbReference type="SUPFAM" id="SSF47802">
    <property type="entry name" value="DNA polymerase beta, N-terminal domain-like"/>
    <property type="match status" value="1"/>
</dbReference>
<dbReference type="CDD" id="cd21036">
    <property type="entry name" value="WH_MUS81"/>
    <property type="match status" value="1"/>
</dbReference>
<comment type="subcellular location">
    <subcellularLocation>
        <location evidence="2 13">Nucleus</location>
    </subcellularLocation>
</comment>
<gene>
    <name evidence="16" type="ORF">LSINAPIS_LOCUS12526</name>
</gene>
<dbReference type="GO" id="GO:0006308">
    <property type="term" value="P:DNA catabolic process"/>
    <property type="evidence" value="ECO:0007669"/>
    <property type="project" value="UniProtKB-UniRule"/>
</dbReference>
<keyword evidence="4 13" id="KW-0540">Nuclease</keyword>
<dbReference type="GO" id="GO:0003677">
    <property type="term" value="F:DNA binding"/>
    <property type="evidence" value="ECO:0007669"/>
    <property type="project" value="UniProtKB-UniRule"/>
</dbReference>
<evidence type="ECO:0000256" key="9">
    <source>
        <dbReference type="ARBA" id="ARBA00022842"/>
    </source>
</evidence>
<dbReference type="GO" id="GO:0048476">
    <property type="term" value="C:Holliday junction resolvase complex"/>
    <property type="evidence" value="ECO:0007669"/>
    <property type="project" value="UniProtKB-UniRule"/>
</dbReference>
<dbReference type="InterPro" id="IPR011335">
    <property type="entry name" value="Restrct_endonuc-II-like"/>
</dbReference>
<dbReference type="Pfam" id="PF21292">
    <property type="entry name" value="EME1-MUS81_C"/>
    <property type="match status" value="1"/>
</dbReference>
<dbReference type="Gene3D" id="3.40.50.10130">
    <property type="match status" value="1"/>
</dbReference>
<comment type="function">
    <text evidence="13">Interacts with EME1 to form a DNA structure-specific endonuclease with substrate preference for branched DNA structures with a 5'-end at the branch nick. Typical substrates include 3'-flap structures, D-loops, replication forks and nicked Holliday junctions. May be required in mitosis for the processing of stalled or collapsed replication fork intermediates. May be required in meiosis for the repair of meiosis-specific double strand breaks subsequent to single-end invasion (SEI).</text>
</comment>
<evidence type="ECO:0000256" key="1">
    <source>
        <dbReference type="ARBA" id="ARBA00001946"/>
    </source>
</evidence>
<organism evidence="16 17">
    <name type="scientific">Leptidea sinapis</name>
    <dbReference type="NCBI Taxonomy" id="189913"/>
    <lineage>
        <taxon>Eukaryota</taxon>
        <taxon>Metazoa</taxon>
        <taxon>Ecdysozoa</taxon>
        <taxon>Arthropoda</taxon>
        <taxon>Hexapoda</taxon>
        <taxon>Insecta</taxon>
        <taxon>Pterygota</taxon>
        <taxon>Neoptera</taxon>
        <taxon>Endopterygota</taxon>
        <taxon>Lepidoptera</taxon>
        <taxon>Glossata</taxon>
        <taxon>Ditrysia</taxon>
        <taxon>Papilionoidea</taxon>
        <taxon>Pieridae</taxon>
        <taxon>Dismorphiinae</taxon>
        <taxon>Leptidea</taxon>
    </lineage>
</organism>
<evidence type="ECO:0000256" key="13">
    <source>
        <dbReference type="RuleBase" id="RU369042"/>
    </source>
</evidence>
<comment type="cofactor">
    <cofactor evidence="1 13">
        <name>Mg(2+)</name>
        <dbReference type="ChEBI" id="CHEBI:18420"/>
    </cofactor>
</comment>
<comment type="subunit">
    <text evidence="13">Interacts with EME1.</text>
</comment>
<evidence type="ECO:0000256" key="5">
    <source>
        <dbReference type="ARBA" id="ARBA00022723"/>
    </source>
</evidence>
<dbReference type="EC" id="3.1.22.-" evidence="13"/>
<evidence type="ECO:0000256" key="12">
    <source>
        <dbReference type="ARBA" id="ARBA00023242"/>
    </source>
</evidence>
<dbReference type="InterPro" id="IPR047416">
    <property type="entry name" value="XPF_nuclease_Mus81"/>
</dbReference>
<dbReference type="SMART" id="SM00891">
    <property type="entry name" value="ERCC4"/>
    <property type="match status" value="1"/>
</dbReference>
<evidence type="ECO:0000256" key="8">
    <source>
        <dbReference type="ARBA" id="ARBA00022801"/>
    </source>
</evidence>
<evidence type="ECO:0000256" key="6">
    <source>
        <dbReference type="ARBA" id="ARBA00022759"/>
    </source>
</evidence>
<dbReference type="InterPro" id="IPR033309">
    <property type="entry name" value="Mus81"/>
</dbReference>
<dbReference type="InterPro" id="IPR047417">
    <property type="entry name" value="WHD_MUS81"/>
</dbReference>